<feature type="region of interest" description="Disordered" evidence="1">
    <location>
        <begin position="22"/>
        <end position="44"/>
    </location>
</feature>
<keyword evidence="3" id="KW-1185">Reference proteome</keyword>
<dbReference type="RefSeq" id="XP_012182281.1">
    <property type="nucleotide sequence ID" value="XM_012326891.1"/>
</dbReference>
<evidence type="ECO:0000256" key="1">
    <source>
        <dbReference type="SAM" id="MobiDB-lite"/>
    </source>
</evidence>
<dbReference type="Proteomes" id="UP000006352">
    <property type="component" value="Unassembled WGS sequence"/>
</dbReference>
<dbReference type="AlphaFoldDB" id="J4G8K3"/>
<name>J4G8K3_9APHY</name>
<dbReference type="HOGENOM" id="CLU_1896231_0_0_1"/>
<gene>
    <name evidence="2" type="ORF">FIBRA_05113</name>
</gene>
<accession>J4G8K3</accession>
<organism evidence="2 3">
    <name type="scientific">Fibroporia radiculosa</name>
    <dbReference type="NCBI Taxonomy" id="599839"/>
    <lineage>
        <taxon>Eukaryota</taxon>
        <taxon>Fungi</taxon>
        <taxon>Dikarya</taxon>
        <taxon>Basidiomycota</taxon>
        <taxon>Agaricomycotina</taxon>
        <taxon>Agaricomycetes</taxon>
        <taxon>Polyporales</taxon>
        <taxon>Fibroporiaceae</taxon>
        <taxon>Fibroporia</taxon>
    </lineage>
</organism>
<dbReference type="GeneID" id="24097909"/>
<dbReference type="OrthoDB" id="2745229at2759"/>
<evidence type="ECO:0000313" key="2">
    <source>
        <dbReference type="EMBL" id="CCM02998.1"/>
    </source>
</evidence>
<dbReference type="EMBL" id="HE797096">
    <property type="protein sequence ID" value="CCM02998.1"/>
    <property type="molecule type" value="Genomic_DNA"/>
</dbReference>
<evidence type="ECO:0000313" key="3">
    <source>
        <dbReference type="Proteomes" id="UP000006352"/>
    </source>
</evidence>
<protein>
    <submittedName>
        <fullName evidence="2">Uncharacterized protein</fullName>
    </submittedName>
</protein>
<proteinExistence type="predicted"/>
<dbReference type="InParanoid" id="J4G8K3"/>
<feature type="compositionally biased region" description="Basic and acidic residues" evidence="1">
    <location>
        <begin position="35"/>
        <end position="44"/>
    </location>
</feature>
<sequence length="134" mass="15326">MKSQAHYGNTLEVGHGVDFDAELPSALDSDDDSDETNHNVDEEALAMEREASLIMSYRKYFRRVRDTAPTEVKKKLEIPYYALSIAIETTCLSRRERTLASTIITHGASWPYLRSQSHRGPVQLTVPKFYFKSR</sequence>
<reference evidence="2 3" key="1">
    <citation type="journal article" date="2012" name="Appl. Environ. Microbiol.">
        <title>Short-read sequencing for genomic analysis of the brown rot fungus Fibroporia radiculosa.</title>
        <authorList>
            <person name="Tang J.D."/>
            <person name="Perkins A.D."/>
            <person name="Sonstegard T.S."/>
            <person name="Schroeder S.G."/>
            <person name="Burgess S.C."/>
            <person name="Diehl S.V."/>
        </authorList>
    </citation>
    <scope>NUCLEOTIDE SEQUENCE [LARGE SCALE GENOMIC DNA]</scope>
    <source>
        <strain evidence="2 3">TFFH 294</strain>
    </source>
</reference>